<dbReference type="Pfam" id="PF03762">
    <property type="entry name" value="VOMI"/>
    <property type="match status" value="1"/>
</dbReference>
<evidence type="ECO:0000313" key="2">
    <source>
        <dbReference type="Proteomes" id="UP000683360"/>
    </source>
</evidence>
<protein>
    <submittedName>
        <fullName evidence="1">Uncharacterized protein</fullName>
    </submittedName>
</protein>
<name>A0A8S3UY11_MYTED</name>
<accession>A0A8S3UY11</accession>
<dbReference type="SUPFAM" id="SSF51092">
    <property type="entry name" value="Vitelline membrane outer protein-I (VMO-I)"/>
    <property type="match status" value="1"/>
</dbReference>
<dbReference type="Proteomes" id="UP000683360">
    <property type="component" value="Unassembled WGS sequence"/>
</dbReference>
<organism evidence="1 2">
    <name type="scientific">Mytilus edulis</name>
    <name type="common">Blue mussel</name>
    <dbReference type="NCBI Taxonomy" id="6550"/>
    <lineage>
        <taxon>Eukaryota</taxon>
        <taxon>Metazoa</taxon>
        <taxon>Spiralia</taxon>
        <taxon>Lophotrochozoa</taxon>
        <taxon>Mollusca</taxon>
        <taxon>Bivalvia</taxon>
        <taxon>Autobranchia</taxon>
        <taxon>Pteriomorphia</taxon>
        <taxon>Mytilida</taxon>
        <taxon>Mytiloidea</taxon>
        <taxon>Mytilidae</taxon>
        <taxon>Mytilinae</taxon>
        <taxon>Mytilus</taxon>
    </lineage>
</organism>
<dbReference type="InterPro" id="IPR005515">
    <property type="entry name" value="VOMI"/>
</dbReference>
<sequence length="158" mass="17869">MQGYVIASICSFLFQNAVSAVGNYQTRTEYLRVEKNKKIKSVNLTAIGRMSQSQCAIEAPNADRTELNAIEIICGSRSVERCGDTVSSGQQQWGKWTVEALCPAKTFLTAFSLQVHQLDVNTDNTGANYVRFKCRHFKDEYSGFDLSVSWVWLIWLLR</sequence>
<dbReference type="AlphaFoldDB" id="A0A8S3UY11"/>
<reference evidence="1" key="1">
    <citation type="submission" date="2021-03" db="EMBL/GenBank/DDBJ databases">
        <authorList>
            <person name="Bekaert M."/>
        </authorList>
    </citation>
    <scope>NUCLEOTIDE SEQUENCE</scope>
</reference>
<dbReference type="InterPro" id="IPR036706">
    <property type="entry name" value="VOMI_sf"/>
</dbReference>
<dbReference type="OrthoDB" id="6344411at2759"/>
<evidence type="ECO:0000313" key="1">
    <source>
        <dbReference type="EMBL" id="CAG2250439.1"/>
    </source>
</evidence>
<comment type="caution">
    <text evidence="1">The sequence shown here is derived from an EMBL/GenBank/DDBJ whole genome shotgun (WGS) entry which is preliminary data.</text>
</comment>
<dbReference type="PANTHER" id="PTHR18841">
    <property type="entry name" value="VITELLINE MEMBRANE OUTER LAYER PROTEIN I-RELATED"/>
    <property type="match status" value="1"/>
</dbReference>
<dbReference type="PANTHER" id="PTHR18841:SF0">
    <property type="entry name" value="VITELLINE MEMBRANE OUTER LAYER 1 HOMOLOG A-RELATED"/>
    <property type="match status" value="1"/>
</dbReference>
<proteinExistence type="predicted"/>
<keyword evidence="2" id="KW-1185">Reference proteome</keyword>
<dbReference type="GO" id="GO:0005615">
    <property type="term" value="C:extracellular space"/>
    <property type="evidence" value="ECO:0007669"/>
    <property type="project" value="TreeGrafter"/>
</dbReference>
<dbReference type="EMBL" id="CAJPWZ010003050">
    <property type="protein sequence ID" value="CAG2250439.1"/>
    <property type="molecule type" value="Genomic_DNA"/>
</dbReference>
<gene>
    <name evidence="1" type="ORF">MEDL_62149</name>
</gene>
<dbReference type="Gene3D" id="2.100.10.20">
    <property type="entry name" value="Vitelline membrane outer layer protein I (VOMI)"/>
    <property type="match status" value="1"/>
</dbReference>